<dbReference type="AlphaFoldDB" id="A0A0C3PE97"/>
<name>A0A0C3PE97_PHLG1</name>
<dbReference type="Proteomes" id="UP000053257">
    <property type="component" value="Unassembled WGS sequence"/>
</dbReference>
<protein>
    <submittedName>
        <fullName evidence="1">Uncharacterized protein</fullName>
    </submittedName>
</protein>
<gene>
    <name evidence="1" type="ORF">PHLGIDRAFT_226576</name>
</gene>
<evidence type="ECO:0000313" key="2">
    <source>
        <dbReference type="Proteomes" id="UP000053257"/>
    </source>
</evidence>
<reference evidence="1 2" key="1">
    <citation type="journal article" date="2014" name="PLoS Genet.">
        <title>Analysis of the Phlebiopsis gigantea genome, transcriptome and secretome provides insight into its pioneer colonization strategies of wood.</title>
        <authorList>
            <person name="Hori C."/>
            <person name="Ishida T."/>
            <person name="Igarashi K."/>
            <person name="Samejima M."/>
            <person name="Suzuki H."/>
            <person name="Master E."/>
            <person name="Ferreira P."/>
            <person name="Ruiz-Duenas F.J."/>
            <person name="Held B."/>
            <person name="Canessa P."/>
            <person name="Larrondo L.F."/>
            <person name="Schmoll M."/>
            <person name="Druzhinina I.S."/>
            <person name="Kubicek C.P."/>
            <person name="Gaskell J.A."/>
            <person name="Kersten P."/>
            <person name="St John F."/>
            <person name="Glasner J."/>
            <person name="Sabat G."/>
            <person name="Splinter BonDurant S."/>
            <person name="Syed K."/>
            <person name="Yadav J."/>
            <person name="Mgbeahuruike A.C."/>
            <person name="Kovalchuk A."/>
            <person name="Asiegbu F.O."/>
            <person name="Lackner G."/>
            <person name="Hoffmeister D."/>
            <person name="Rencoret J."/>
            <person name="Gutierrez A."/>
            <person name="Sun H."/>
            <person name="Lindquist E."/>
            <person name="Barry K."/>
            <person name="Riley R."/>
            <person name="Grigoriev I.V."/>
            <person name="Henrissat B."/>
            <person name="Kues U."/>
            <person name="Berka R.M."/>
            <person name="Martinez A.T."/>
            <person name="Covert S.F."/>
            <person name="Blanchette R.A."/>
            <person name="Cullen D."/>
        </authorList>
    </citation>
    <scope>NUCLEOTIDE SEQUENCE [LARGE SCALE GENOMIC DNA]</scope>
    <source>
        <strain evidence="1 2">11061_1 CR5-6</strain>
    </source>
</reference>
<accession>A0A0C3PE97</accession>
<sequence length="239" mass="26379">MSECDLPEELVCDILAICLTIPPEDFFRVQKSTQERKGLSTPKSSDLLVVSRRWCRIGAPLLYSSLIISNNVTAEAIIAYLRGFPDVGHATRSIRVEAGVEGRLHDIARLTPRVQRLYIAFDHMSNHAAQALTEALPLWCPTELFLVDMTRFLRLYPFFPYRASMRPDSATRAVGNVIVSHWHDLRRAHLGPDSSAALSSAAALSGSCLSLLVTETSPKYALLLPALLVISISPISQVP</sequence>
<dbReference type="HOGENOM" id="CLU_101462_0_0_1"/>
<organism evidence="1 2">
    <name type="scientific">Phlebiopsis gigantea (strain 11061_1 CR5-6)</name>
    <name type="common">White-rot fungus</name>
    <name type="synonym">Peniophora gigantea</name>
    <dbReference type="NCBI Taxonomy" id="745531"/>
    <lineage>
        <taxon>Eukaryota</taxon>
        <taxon>Fungi</taxon>
        <taxon>Dikarya</taxon>
        <taxon>Basidiomycota</taxon>
        <taxon>Agaricomycotina</taxon>
        <taxon>Agaricomycetes</taxon>
        <taxon>Polyporales</taxon>
        <taxon>Phanerochaetaceae</taxon>
        <taxon>Phlebiopsis</taxon>
    </lineage>
</organism>
<keyword evidence="2" id="KW-1185">Reference proteome</keyword>
<dbReference type="OrthoDB" id="2786563at2759"/>
<dbReference type="EMBL" id="KN840602">
    <property type="protein sequence ID" value="KIP03748.1"/>
    <property type="molecule type" value="Genomic_DNA"/>
</dbReference>
<proteinExistence type="predicted"/>
<evidence type="ECO:0000313" key="1">
    <source>
        <dbReference type="EMBL" id="KIP03748.1"/>
    </source>
</evidence>